<dbReference type="InterPro" id="IPR035810">
    <property type="entry name" value="PEBP_euk"/>
</dbReference>
<name>A0AAW2Q725_9LAMI</name>
<organism evidence="4">
    <name type="scientific">Sesamum calycinum</name>
    <dbReference type="NCBI Taxonomy" id="2727403"/>
    <lineage>
        <taxon>Eukaryota</taxon>
        <taxon>Viridiplantae</taxon>
        <taxon>Streptophyta</taxon>
        <taxon>Embryophyta</taxon>
        <taxon>Tracheophyta</taxon>
        <taxon>Spermatophyta</taxon>
        <taxon>Magnoliopsida</taxon>
        <taxon>eudicotyledons</taxon>
        <taxon>Gunneridae</taxon>
        <taxon>Pentapetalae</taxon>
        <taxon>asterids</taxon>
        <taxon>lamiids</taxon>
        <taxon>Lamiales</taxon>
        <taxon>Pedaliaceae</taxon>
        <taxon>Sesamum</taxon>
    </lineage>
</organism>
<proteinExistence type="inferred from homology"/>
<evidence type="ECO:0000256" key="1">
    <source>
        <dbReference type="ARBA" id="ARBA00004496"/>
    </source>
</evidence>
<comment type="subcellular location">
    <subcellularLocation>
        <location evidence="1">Cytoplasm</location>
    </subcellularLocation>
</comment>
<accession>A0AAW2Q725</accession>
<dbReference type="GO" id="GO:0005737">
    <property type="term" value="C:cytoplasm"/>
    <property type="evidence" value="ECO:0007669"/>
    <property type="project" value="UniProtKB-SubCell"/>
</dbReference>
<keyword evidence="3" id="KW-1133">Transmembrane helix</keyword>
<dbReference type="Pfam" id="PF01161">
    <property type="entry name" value="PBP"/>
    <property type="match status" value="1"/>
</dbReference>
<sequence>MIRERNPLVVSGVVGDVLDAFTSTVELRVYSDGRMLCNGCNFRPSQVVAQPRVDIGGDDFRSLYTLVMVDADAPSPSNPCLREYLHWLVTDIPGSTGADFGTEIVSYESPQPSMGIHRLVLGLFRQPRRQMVNAPRGRQNFNTREFSRLHNLGSPVAAVYYNCQREGGTGGRRAFLRCGISVVVVFGVLSLCLGLEEGKVYFRELRRLCGEERVLRVWLGIWVWACEGLLCGIGALSG</sequence>
<dbReference type="EMBL" id="JACGWM010000007">
    <property type="protein sequence ID" value="KAL0363573.1"/>
    <property type="molecule type" value="Genomic_DNA"/>
</dbReference>
<comment type="caution">
    <text evidence="4">The sequence shown here is derived from an EMBL/GenBank/DDBJ whole genome shotgun (WGS) entry which is preliminary data.</text>
</comment>
<reference evidence="4" key="1">
    <citation type="submission" date="2020-06" db="EMBL/GenBank/DDBJ databases">
        <authorList>
            <person name="Li T."/>
            <person name="Hu X."/>
            <person name="Zhang T."/>
            <person name="Song X."/>
            <person name="Zhang H."/>
            <person name="Dai N."/>
            <person name="Sheng W."/>
            <person name="Hou X."/>
            <person name="Wei L."/>
        </authorList>
    </citation>
    <scope>NUCLEOTIDE SEQUENCE</scope>
    <source>
        <strain evidence="4">KEN8</strain>
        <tissue evidence="4">Leaf</tissue>
    </source>
</reference>
<keyword evidence="3" id="KW-0812">Transmembrane</keyword>
<dbReference type="InterPro" id="IPR008914">
    <property type="entry name" value="PEBP"/>
</dbReference>
<keyword evidence="3" id="KW-0472">Membrane</keyword>
<dbReference type="CDD" id="cd00866">
    <property type="entry name" value="PEBP_euk"/>
    <property type="match status" value="1"/>
</dbReference>
<dbReference type="SUPFAM" id="SSF49777">
    <property type="entry name" value="PEBP-like"/>
    <property type="match status" value="1"/>
</dbReference>
<reference evidence="4" key="2">
    <citation type="journal article" date="2024" name="Plant">
        <title>Genomic evolution and insights into agronomic trait innovations of Sesamum species.</title>
        <authorList>
            <person name="Miao H."/>
            <person name="Wang L."/>
            <person name="Qu L."/>
            <person name="Liu H."/>
            <person name="Sun Y."/>
            <person name="Le M."/>
            <person name="Wang Q."/>
            <person name="Wei S."/>
            <person name="Zheng Y."/>
            <person name="Lin W."/>
            <person name="Duan Y."/>
            <person name="Cao H."/>
            <person name="Xiong S."/>
            <person name="Wang X."/>
            <person name="Wei L."/>
            <person name="Li C."/>
            <person name="Ma Q."/>
            <person name="Ju M."/>
            <person name="Zhao R."/>
            <person name="Li G."/>
            <person name="Mu C."/>
            <person name="Tian Q."/>
            <person name="Mei H."/>
            <person name="Zhang T."/>
            <person name="Gao T."/>
            <person name="Zhang H."/>
        </authorList>
    </citation>
    <scope>NUCLEOTIDE SEQUENCE</scope>
    <source>
        <strain evidence="4">KEN8</strain>
    </source>
</reference>
<evidence type="ECO:0000313" key="4">
    <source>
        <dbReference type="EMBL" id="KAL0363573.1"/>
    </source>
</evidence>
<dbReference type="PANTHER" id="PTHR11362">
    <property type="entry name" value="PHOSPHATIDYLETHANOLAMINE-BINDING PROTEIN"/>
    <property type="match status" value="1"/>
</dbReference>
<dbReference type="AlphaFoldDB" id="A0AAW2Q725"/>
<evidence type="ECO:0000256" key="2">
    <source>
        <dbReference type="ARBA" id="ARBA00007091"/>
    </source>
</evidence>
<evidence type="ECO:0000256" key="3">
    <source>
        <dbReference type="SAM" id="Phobius"/>
    </source>
</evidence>
<gene>
    <name evidence="4" type="ORF">Scaly_1312500</name>
</gene>
<feature type="transmembrane region" description="Helical" evidence="3">
    <location>
        <begin position="174"/>
        <end position="195"/>
    </location>
</feature>
<dbReference type="InterPro" id="IPR036610">
    <property type="entry name" value="PEBP-like_sf"/>
</dbReference>
<dbReference type="Gene3D" id="3.90.280.10">
    <property type="entry name" value="PEBP-like"/>
    <property type="match status" value="1"/>
</dbReference>
<dbReference type="FunFam" id="3.90.280.10:FF:000001">
    <property type="entry name" value="Terminal flower 1"/>
    <property type="match status" value="1"/>
</dbReference>
<dbReference type="PANTHER" id="PTHR11362:SF9">
    <property type="entry name" value="PROTEIN FLOWERING LOCUS T-RELATED"/>
    <property type="match status" value="1"/>
</dbReference>
<comment type="similarity">
    <text evidence="2">Belongs to the phosphatidylethanolamine-binding protein family.</text>
</comment>
<feature type="transmembrane region" description="Helical" evidence="3">
    <location>
        <begin position="215"/>
        <end position="236"/>
    </location>
</feature>
<protein>
    <submittedName>
        <fullName evidence="4">Protein HEADING DATE 3A</fullName>
    </submittedName>
</protein>